<evidence type="ECO:0000313" key="1">
    <source>
        <dbReference type="EMBL" id="OAM23582.1"/>
    </source>
</evidence>
<evidence type="ECO:0008006" key="3">
    <source>
        <dbReference type="Google" id="ProtNLM"/>
    </source>
</evidence>
<dbReference type="AlphaFoldDB" id="A0A1A9RSG1"/>
<dbReference type="EMBL" id="LXSH01000012">
    <property type="protein sequence ID" value="OAM23582.1"/>
    <property type="molecule type" value="Genomic_DNA"/>
</dbReference>
<evidence type="ECO:0000313" key="2">
    <source>
        <dbReference type="Proteomes" id="UP000078103"/>
    </source>
</evidence>
<comment type="caution">
    <text evidence="1">The sequence shown here is derived from an EMBL/GenBank/DDBJ whole genome shotgun (WGS) entry which is preliminary data.</text>
</comment>
<name>A0A1A9RSG1_EIKCO</name>
<dbReference type="RefSeq" id="WP_064105369.1">
    <property type="nucleotide sequence ID" value="NZ_LXSH01000012.1"/>
</dbReference>
<gene>
    <name evidence="1" type="ORF">A7P89_03420</name>
</gene>
<protein>
    <recommendedName>
        <fullName evidence="3">Lipoprotein</fullName>
    </recommendedName>
</protein>
<dbReference type="PROSITE" id="PS51257">
    <property type="entry name" value="PROKAR_LIPOPROTEIN"/>
    <property type="match status" value="1"/>
</dbReference>
<organism evidence="1 2">
    <name type="scientific">Eikenella corrodens</name>
    <dbReference type="NCBI Taxonomy" id="539"/>
    <lineage>
        <taxon>Bacteria</taxon>
        <taxon>Pseudomonadati</taxon>
        <taxon>Pseudomonadota</taxon>
        <taxon>Betaproteobacteria</taxon>
        <taxon>Neisseriales</taxon>
        <taxon>Neisseriaceae</taxon>
        <taxon>Eikenella</taxon>
    </lineage>
</organism>
<sequence length="234" mass="27092">MKKLNLQANLAKSILSIAILLLTGCDTRDDIKNNPDQVMSNKQFGSQGSDRKAARADSIAIERCRKQLHRATDQDDLIQQMYYTALRDNCLYAMDLEELQKIWDIPVLKGWDAYPSSSRLGIWVNKTNNFTIYPILTNFYTKYEQSIKPKSMFIDNNFPSFLPRPIVIDKTEERLNSEPPTDGVILDYDYKSSEFAQPGFIQAGFRYIWKRGFREMEAINLYGSIIRIEFNSSE</sequence>
<reference evidence="2" key="1">
    <citation type="submission" date="2016-05" db="EMBL/GenBank/DDBJ databases">
        <title>Draft genome of Corynebacterium afermentans subsp. afermentans LCDC 88199T.</title>
        <authorList>
            <person name="Bernier A.-M."/>
            <person name="Bernard K."/>
        </authorList>
    </citation>
    <scope>NUCLEOTIDE SEQUENCE [LARGE SCALE GENOMIC DNA]</scope>
    <source>
        <strain evidence="2">NML120819</strain>
    </source>
</reference>
<accession>A0A1A9RSG1</accession>
<proteinExistence type="predicted"/>
<dbReference type="Proteomes" id="UP000078103">
    <property type="component" value="Unassembled WGS sequence"/>
</dbReference>